<dbReference type="PATRIC" id="fig|851.8.peg.1182"/>
<reference evidence="3" key="1">
    <citation type="submission" date="2016-01" db="EMBL/GenBank/DDBJ databases">
        <authorList>
            <person name="Mitreva M."/>
            <person name="Pepin K.H."/>
            <person name="Mihindukulasuriya K.A."/>
            <person name="Fulton R."/>
            <person name="Fronick C."/>
            <person name="O'Laughlin M."/>
            <person name="Miner T."/>
            <person name="Herter B."/>
            <person name="Rosa B.A."/>
            <person name="Cordes M."/>
            <person name="Tomlinson C."/>
            <person name="Wollam A."/>
            <person name="Palsikar V.B."/>
            <person name="Mardis E.R."/>
            <person name="Wilson R.K."/>
        </authorList>
    </citation>
    <scope>NUCLEOTIDE SEQUENCE [LARGE SCALE GENOMIC DNA]</scope>
    <source>
        <strain evidence="3">MJR7757B</strain>
    </source>
</reference>
<accession>A0A133NXC5</accession>
<organism evidence="2 3">
    <name type="scientific">Fusobacterium nucleatum</name>
    <dbReference type="NCBI Taxonomy" id="851"/>
    <lineage>
        <taxon>Bacteria</taxon>
        <taxon>Fusobacteriati</taxon>
        <taxon>Fusobacteriota</taxon>
        <taxon>Fusobacteriia</taxon>
        <taxon>Fusobacteriales</taxon>
        <taxon>Fusobacteriaceae</taxon>
        <taxon>Fusobacterium</taxon>
    </lineage>
</organism>
<dbReference type="EMBL" id="LRPY01000116">
    <property type="protein sequence ID" value="KXA20922.1"/>
    <property type="molecule type" value="Genomic_DNA"/>
</dbReference>
<sequence>MIRERMNMKKILLFFLILTSLNCSAQETLSIDEALNRVGNDRESYEFKKFQNSQEGTNVKIKDNKLGDFNGVTLSSGYNISENNFDNRPRKYDRTFQNKATYGPFFVNYNYVQSDRSYVSFGVEKNLKDVFYSKYNSNLKINNLQLELNKISYDKNIQTKKINLVSLYQDILNTKNELEYRKKAYEHYRVDLDKLKKSYELGASPKINLESVELEAEDSKLQIDILETKLKSLYDIGKTDYNIDFENYKLLDFVENNESIDFILNSYMKDEVEELRLSLSMAEERKSYSNYDRYMPDLYLGYERVDRNLRGDRYYRDQDLFTIKFSKKLFSTDSEYKLNELEVENLKNDLNEKIRVINAEKIKLKSEYHELLKLTSIGDKKSNIAYKKYLIKEKEYELNKSSYLDVIDEYNKYLSQEIETKKAKNALNAFVYKIKIKR</sequence>
<evidence type="ECO:0000313" key="3">
    <source>
        <dbReference type="Proteomes" id="UP000070401"/>
    </source>
</evidence>
<dbReference type="Gene3D" id="1.20.1600.10">
    <property type="entry name" value="Outer membrane efflux proteins (OEP)"/>
    <property type="match status" value="1"/>
</dbReference>
<proteinExistence type="predicted"/>
<feature type="signal peptide" evidence="1">
    <location>
        <begin position="1"/>
        <end position="25"/>
    </location>
</feature>
<dbReference type="STRING" id="1408287.GCA_000493815_00097"/>
<evidence type="ECO:0008006" key="4">
    <source>
        <dbReference type="Google" id="ProtNLM"/>
    </source>
</evidence>
<dbReference type="eggNOG" id="COG1538">
    <property type="taxonomic scope" value="Bacteria"/>
</dbReference>
<gene>
    <name evidence="2" type="ORF">HMPREF3221_01179</name>
</gene>
<evidence type="ECO:0000256" key="1">
    <source>
        <dbReference type="SAM" id="SignalP"/>
    </source>
</evidence>
<dbReference type="AlphaFoldDB" id="A0A133NXC5"/>
<evidence type="ECO:0000313" key="2">
    <source>
        <dbReference type="EMBL" id="KXA20922.1"/>
    </source>
</evidence>
<keyword evidence="3" id="KW-1185">Reference proteome</keyword>
<dbReference type="GO" id="GO:0015562">
    <property type="term" value="F:efflux transmembrane transporter activity"/>
    <property type="evidence" value="ECO:0007669"/>
    <property type="project" value="InterPro"/>
</dbReference>
<protein>
    <recommendedName>
        <fullName evidence="4">TolC family protein</fullName>
    </recommendedName>
</protein>
<feature type="chain" id="PRO_5007458096" description="TolC family protein" evidence="1">
    <location>
        <begin position="26"/>
        <end position="438"/>
    </location>
</feature>
<dbReference type="Proteomes" id="UP000070401">
    <property type="component" value="Unassembled WGS sequence"/>
</dbReference>
<dbReference type="SUPFAM" id="SSF56954">
    <property type="entry name" value="Outer membrane efflux proteins (OEP)"/>
    <property type="match status" value="1"/>
</dbReference>
<name>A0A133NXC5_FUSNU</name>
<comment type="caution">
    <text evidence="2">The sequence shown here is derived from an EMBL/GenBank/DDBJ whole genome shotgun (WGS) entry which is preliminary data.</text>
</comment>
<keyword evidence="1" id="KW-0732">Signal</keyword>